<proteinExistence type="predicted"/>
<dbReference type="AlphaFoldDB" id="A0A0U1L3F1"/>
<sequence>MEKVCPLCNALQQITAKCPQCGATLVDGGAVSSYLGPYSPYMDTQCLPYKSEDYCLHLLYCPVCQYDTRIQLALVMI</sequence>
<accession>A0A0U1L3F1</accession>
<protein>
    <submittedName>
        <fullName evidence="1">Uncharacterized protein</fullName>
    </submittedName>
</protein>
<dbReference type="RefSeq" id="WP_021170206.1">
    <property type="nucleotide sequence ID" value="NZ_CTRP01000014.1"/>
</dbReference>
<reference evidence="2" key="1">
    <citation type="submission" date="2015-03" db="EMBL/GenBank/DDBJ databases">
        <authorList>
            <person name="Nijsse Bart"/>
        </authorList>
    </citation>
    <scope>NUCLEOTIDE SEQUENCE [LARGE SCALE GENOMIC DNA]</scope>
</reference>
<dbReference type="EMBL" id="CTRP01000014">
    <property type="protein sequence ID" value="CQR74196.1"/>
    <property type="molecule type" value="Genomic_DNA"/>
</dbReference>
<dbReference type="Proteomes" id="UP000049855">
    <property type="component" value="Unassembled WGS sequence"/>
</dbReference>
<keyword evidence="2" id="KW-1185">Reference proteome</keyword>
<evidence type="ECO:0000313" key="1">
    <source>
        <dbReference type="EMBL" id="CQR74196.1"/>
    </source>
</evidence>
<organism evidence="1 2">
    <name type="scientific">Sporomusa ovata</name>
    <dbReference type="NCBI Taxonomy" id="2378"/>
    <lineage>
        <taxon>Bacteria</taxon>
        <taxon>Bacillati</taxon>
        <taxon>Bacillota</taxon>
        <taxon>Negativicutes</taxon>
        <taxon>Selenomonadales</taxon>
        <taxon>Sporomusaceae</taxon>
        <taxon>Sporomusa</taxon>
    </lineage>
</organism>
<gene>
    <name evidence="1" type="ORF">SpAn4DRAFT_0658</name>
</gene>
<evidence type="ECO:0000313" key="2">
    <source>
        <dbReference type="Proteomes" id="UP000049855"/>
    </source>
</evidence>
<name>A0A0U1L3F1_9FIRM</name>